<dbReference type="Gene3D" id="3.30.60.300">
    <property type="match status" value="1"/>
</dbReference>
<dbReference type="Pfam" id="PF00252">
    <property type="entry name" value="Ribosomal_L16"/>
    <property type="match status" value="1"/>
</dbReference>
<dbReference type="SUPFAM" id="SSF54686">
    <property type="entry name" value="Ribosomal protein L16p/L10e"/>
    <property type="match status" value="1"/>
</dbReference>
<keyword evidence="4" id="KW-0472">Membrane</keyword>
<dbReference type="PANTHER" id="PTHR11726">
    <property type="entry name" value="60S RIBOSOMAL PROTEIN L10"/>
    <property type="match status" value="1"/>
</dbReference>
<proteinExistence type="inferred from homology"/>
<dbReference type="AlphaFoldDB" id="A0A5J5MHM9"/>
<dbReference type="GO" id="GO:0015934">
    <property type="term" value="C:large ribosomal subunit"/>
    <property type="evidence" value="ECO:0007669"/>
    <property type="project" value="UniProtKB-ARBA"/>
</dbReference>
<organism evidence="5 6">
    <name type="scientific">Muntiacus reevesi</name>
    <name type="common">Reeves' muntjac</name>
    <name type="synonym">Cervus reevesi</name>
    <dbReference type="NCBI Taxonomy" id="9886"/>
    <lineage>
        <taxon>Eukaryota</taxon>
        <taxon>Metazoa</taxon>
        <taxon>Chordata</taxon>
        <taxon>Craniata</taxon>
        <taxon>Vertebrata</taxon>
        <taxon>Euteleostomi</taxon>
        <taxon>Mammalia</taxon>
        <taxon>Eutheria</taxon>
        <taxon>Laurasiatheria</taxon>
        <taxon>Artiodactyla</taxon>
        <taxon>Ruminantia</taxon>
        <taxon>Pecora</taxon>
        <taxon>Cervidae</taxon>
        <taxon>Muntiacinae</taxon>
        <taxon>Muntiacus</taxon>
    </lineage>
</organism>
<reference evidence="5 6" key="1">
    <citation type="submission" date="2019-06" db="EMBL/GenBank/DDBJ databases">
        <title>Discovery of a novel chromosome fission-fusion reversal in muntjac.</title>
        <authorList>
            <person name="Mudd A.B."/>
            <person name="Bredeson J.V."/>
            <person name="Baum R."/>
            <person name="Hockemeyer D."/>
            <person name="Rokhsar D.S."/>
        </authorList>
    </citation>
    <scope>NUCLEOTIDE SEQUENCE [LARGE SCALE GENOMIC DNA]</scope>
    <source>
        <strain evidence="5">UCam_UCB_Mr</strain>
        <tissue evidence="5">Fibroblast cell line</tissue>
    </source>
</reference>
<keyword evidence="3" id="KW-0687">Ribonucleoprotein</keyword>
<dbReference type="EMBL" id="VCEB01000003">
    <property type="protein sequence ID" value="KAB0379723.1"/>
    <property type="molecule type" value="Genomic_DNA"/>
</dbReference>
<feature type="non-terminal residue" evidence="5">
    <location>
        <position position="1"/>
    </location>
</feature>
<gene>
    <name evidence="5" type="ORF">FD755_007507</name>
</gene>
<keyword evidence="6" id="KW-1185">Reference proteome</keyword>
<accession>A0A5J5MHM9</accession>
<evidence type="ECO:0000256" key="1">
    <source>
        <dbReference type="ARBA" id="ARBA00008931"/>
    </source>
</evidence>
<dbReference type="FunFam" id="3.30.60.300:FF:000001">
    <property type="entry name" value="60S ribosomal protein L10"/>
    <property type="match status" value="1"/>
</dbReference>
<evidence type="ECO:0000313" key="6">
    <source>
        <dbReference type="Proteomes" id="UP000326062"/>
    </source>
</evidence>
<sequence length="150" mass="17264">HCQRQPAFETKFEKINSLMGNKPMSSYLMVRLRLNCFPFLNYLSLKLVLVMLLNLLLQTGMRSAFGKPQGTVARVHTGQVIMSIPTKLQNKEHVIEALRRANFKFPWGFTKFNADEFENMVAEMRLIPDGCGVKYIPNHGPLDKWRALHS</sequence>
<dbReference type="InterPro" id="IPR047873">
    <property type="entry name" value="Ribosomal_uL16"/>
</dbReference>
<dbReference type="GO" id="GO:0006412">
    <property type="term" value="P:translation"/>
    <property type="evidence" value="ECO:0007669"/>
    <property type="project" value="InterPro"/>
</dbReference>
<evidence type="ECO:0000256" key="4">
    <source>
        <dbReference type="SAM" id="Phobius"/>
    </source>
</evidence>
<feature type="transmembrane region" description="Helical" evidence="4">
    <location>
        <begin position="39"/>
        <end position="57"/>
    </location>
</feature>
<evidence type="ECO:0000313" key="5">
    <source>
        <dbReference type="EMBL" id="KAB0379723.1"/>
    </source>
</evidence>
<dbReference type="InterPro" id="IPR016180">
    <property type="entry name" value="Ribosomal_uL16_dom"/>
</dbReference>
<keyword evidence="4" id="KW-1133">Transmembrane helix</keyword>
<comment type="caution">
    <text evidence="5">The sequence shown here is derived from an EMBL/GenBank/DDBJ whole genome shotgun (WGS) entry which is preliminary data.</text>
</comment>
<dbReference type="Proteomes" id="UP000326062">
    <property type="component" value="Chromosome 3"/>
</dbReference>
<keyword evidence="4" id="KW-0812">Transmembrane</keyword>
<evidence type="ECO:0000256" key="2">
    <source>
        <dbReference type="ARBA" id="ARBA00022980"/>
    </source>
</evidence>
<dbReference type="Gene3D" id="3.90.1170.10">
    <property type="entry name" value="Ribosomal protein L10e/L16"/>
    <property type="match status" value="1"/>
</dbReference>
<evidence type="ECO:0000256" key="3">
    <source>
        <dbReference type="ARBA" id="ARBA00023274"/>
    </source>
</evidence>
<protein>
    <submittedName>
        <fullName evidence="5">Uncharacterized protein</fullName>
    </submittedName>
</protein>
<dbReference type="InterPro" id="IPR001197">
    <property type="entry name" value="Ribosomal_uL16_euk_arch"/>
</dbReference>
<dbReference type="GO" id="GO:0003735">
    <property type="term" value="F:structural constituent of ribosome"/>
    <property type="evidence" value="ECO:0007669"/>
    <property type="project" value="InterPro"/>
</dbReference>
<comment type="similarity">
    <text evidence="1">Belongs to the universal ribosomal protein uL16 family.</text>
</comment>
<dbReference type="InterPro" id="IPR036920">
    <property type="entry name" value="Ribosomal_uL16_sf"/>
</dbReference>
<dbReference type="CDD" id="cd01433">
    <property type="entry name" value="Ribosomal_L16_L10e"/>
    <property type="match status" value="1"/>
</dbReference>
<name>A0A5J5MHM9_MUNRE</name>
<keyword evidence="2" id="KW-0689">Ribosomal protein</keyword>